<proteinExistence type="inferred from homology"/>
<dbReference type="STRING" id="337451.A0A3S3NKE3"/>
<dbReference type="EMBL" id="QPKB01000003">
    <property type="protein sequence ID" value="RWR81505.1"/>
    <property type="molecule type" value="Genomic_DNA"/>
</dbReference>
<comment type="caution">
    <text evidence="3">The sequence shown here is derived from an EMBL/GenBank/DDBJ whole genome shotgun (WGS) entry which is preliminary data.</text>
</comment>
<dbReference type="GO" id="GO:0010150">
    <property type="term" value="P:leaf senescence"/>
    <property type="evidence" value="ECO:0007669"/>
    <property type="project" value="UniProtKB-ARBA"/>
</dbReference>
<name>A0A3S3NKE3_9MAGN</name>
<dbReference type="Pfam" id="PF04520">
    <property type="entry name" value="Senescence_reg"/>
    <property type="match status" value="1"/>
</dbReference>
<reference evidence="3 4" key="1">
    <citation type="journal article" date="2019" name="Nat. Plants">
        <title>Stout camphor tree genome fills gaps in understanding of flowering plant genome evolution.</title>
        <authorList>
            <person name="Chaw S.M."/>
            <person name="Liu Y.C."/>
            <person name="Wu Y.W."/>
            <person name="Wang H.Y."/>
            <person name="Lin C.I."/>
            <person name="Wu C.S."/>
            <person name="Ke H.M."/>
            <person name="Chang L.Y."/>
            <person name="Hsu C.Y."/>
            <person name="Yang H.T."/>
            <person name="Sudianto E."/>
            <person name="Hsu M.H."/>
            <person name="Wu K.P."/>
            <person name="Wang L.N."/>
            <person name="Leebens-Mack J.H."/>
            <person name="Tsai I.J."/>
        </authorList>
    </citation>
    <scope>NUCLEOTIDE SEQUENCE [LARGE SCALE GENOMIC DNA]</scope>
    <source>
        <strain evidence="4">cv. Chaw 1501</strain>
        <tissue evidence="3">Young leaves</tissue>
    </source>
</reference>
<dbReference type="PANTHER" id="PTHR46525:SF2">
    <property type="entry name" value="EMB|CAB72159.1"/>
    <property type="match status" value="1"/>
</dbReference>
<feature type="compositionally biased region" description="Basic and acidic residues" evidence="2">
    <location>
        <begin position="65"/>
        <end position="77"/>
    </location>
</feature>
<sequence>MAGKSYFFSKPTNRLFSIGLEKEHPPISDPPMFEFDESELRNTHPSQFESRKTIPSYRNSKKSTKKAEGGSGGRDHATGSLPVNIPDWSKMGHPRSVVEGETSDEEDDVRIPPHEFLAKQSERTRIASFSLHEGVGRTLKGRDLSRVRNAIWEKTGFQD</sequence>
<keyword evidence="4" id="KW-1185">Reference proteome</keyword>
<organism evidence="3 4">
    <name type="scientific">Cinnamomum micranthum f. kanehirae</name>
    <dbReference type="NCBI Taxonomy" id="337451"/>
    <lineage>
        <taxon>Eukaryota</taxon>
        <taxon>Viridiplantae</taxon>
        <taxon>Streptophyta</taxon>
        <taxon>Embryophyta</taxon>
        <taxon>Tracheophyta</taxon>
        <taxon>Spermatophyta</taxon>
        <taxon>Magnoliopsida</taxon>
        <taxon>Magnoliidae</taxon>
        <taxon>Laurales</taxon>
        <taxon>Lauraceae</taxon>
        <taxon>Cinnamomum</taxon>
    </lineage>
</organism>
<dbReference type="PANTHER" id="PTHR46525">
    <property type="entry name" value="EMB|CAB72159.1"/>
    <property type="match status" value="1"/>
</dbReference>
<evidence type="ECO:0000256" key="2">
    <source>
        <dbReference type="SAM" id="MobiDB-lite"/>
    </source>
</evidence>
<gene>
    <name evidence="3" type="ORF">CKAN_01019200</name>
</gene>
<evidence type="ECO:0000313" key="4">
    <source>
        <dbReference type="Proteomes" id="UP000283530"/>
    </source>
</evidence>
<evidence type="ECO:0000313" key="3">
    <source>
        <dbReference type="EMBL" id="RWR81505.1"/>
    </source>
</evidence>
<protein>
    <submittedName>
        <fullName evidence="3">Senescence regulator</fullName>
    </submittedName>
</protein>
<dbReference type="Proteomes" id="UP000283530">
    <property type="component" value="Unassembled WGS sequence"/>
</dbReference>
<dbReference type="OrthoDB" id="1917735at2759"/>
<dbReference type="AlphaFoldDB" id="A0A3S3NKE3"/>
<accession>A0A3S3NKE3</accession>
<feature type="region of interest" description="Disordered" evidence="2">
    <location>
        <begin position="18"/>
        <end position="112"/>
    </location>
</feature>
<dbReference type="InterPro" id="IPR007608">
    <property type="entry name" value="Senescence_reg_S40"/>
</dbReference>
<evidence type="ECO:0000256" key="1">
    <source>
        <dbReference type="ARBA" id="ARBA00034773"/>
    </source>
</evidence>
<comment type="similarity">
    <text evidence="1">Belongs to the senescence regulator S40 family.</text>
</comment>